<dbReference type="PANTHER" id="PTHR47966:SF6">
    <property type="entry name" value="PEPTIDASE A1 DOMAIN-CONTAINING PROTEIN"/>
    <property type="match status" value="1"/>
</dbReference>
<keyword evidence="2 5" id="KW-0064">Aspartyl protease</keyword>
<dbReference type="SUPFAM" id="SSF50630">
    <property type="entry name" value="Acid proteases"/>
    <property type="match status" value="1"/>
</dbReference>
<evidence type="ECO:0000313" key="8">
    <source>
        <dbReference type="Proteomes" id="UP000322225"/>
    </source>
</evidence>
<name>A0AAJ8MYR8_9TREE</name>
<reference evidence="7" key="2">
    <citation type="submission" date="2024-01" db="EMBL/GenBank/DDBJ databases">
        <title>Comparative genomics of Cryptococcus and Kwoniella reveals pathogenesis evolution and contrasting modes of karyotype evolution via chromosome fusion or intercentromeric recombination.</title>
        <authorList>
            <person name="Coelho M.A."/>
            <person name="David-Palma M."/>
            <person name="Shea T."/>
            <person name="Bowers K."/>
            <person name="McGinley-Smith S."/>
            <person name="Mohammad A.W."/>
            <person name="Gnirke A."/>
            <person name="Yurkov A.M."/>
            <person name="Nowrousian M."/>
            <person name="Sun S."/>
            <person name="Cuomo C.A."/>
            <person name="Heitman J."/>
        </authorList>
    </citation>
    <scope>NUCLEOTIDE SEQUENCE</scope>
    <source>
        <strain evidence="7">CBS 12478</strain>
    </source>
</reference>
<gene>
    <name evidence="7" type="ORF">CI109_106906</name>
</gene>
<keyword evidence="5" id="KW-0645">Protease</keyword>
<dbReference type="GO" id="GO:0006508">
    <property type="term" value="P:proteolysis"/>
    <property type="evidence" value="ECO:0007669"/>
    <property type="project" value="UniProtKB-KW"/>
</dbReference>
<dbReference type="Pfam" id="PF00026">
    <property type="entry name" value="Asp"/>
    <property type="match status" value="1"/>
</dbReference>
<evidence type="ECO:0000256" key="4">
    <source>
        <dbReference type="PIRSR" id="PIRSR601461-2"/>
    </source>
</evidence>
<keyword evidence="8" id="KW-1185">Reference proteome</keyword>
<evidence type="ECO:0000256" key="1">
    <source>
        <dbReference type="ARBA" id="ARBA00007447"/>
    </source>
</evidence>
<organism evidence="7 8">
    <name type="scientific">Kwoniella shandongensis</name>
    <dbReference type="NCBI Taxonomy" id="1734106"/>
    <lineage>
        <taxon>Eukaryota</taxon>
        <taxon>Fungi</taxon>
        <taxon>Dikarya</taxon>
        <taxon>Basidiomycota</taxon>
        <taxon>Agaricomycotina</taxon>
        <taxon>Tremellomycetes</taxon>
        <taxon>Tremellales</taxon>
        <taxon>Cryptococcaceae</taxon>
        <taxon>Kwoniella</taxon>
    </lineage>
</organism>
<dbReference type="InterPro" id="IPR001969">
    <property type="entry name" value="Aspartic_peptidase_AS"/>
</dbReference>
<dbReference type="InterPro" id="IPR034164">
    <property type="entry name" value="Pepsin-like_dom"/>
</dbReference>
<accession>A0AAJ8MYR8</accession>
<evidence type="ECO:0000256" key="2">
    <source>
        <dbReference type="ARBA" id="ARBA00022750"/>
    </source>
</evidence>
<dbReference type="PRINTS" id="PR00792">
    <property type="entry name" value="PEPSIN"/>
</dbReference>
<feature type="disulfide bond" evidence="4">
    <location>
        <begin position="450"/>
        <end position="488"/>
    </location>
</feature>
<dbReference type="GeneID" id="43586140"/>
<dbReference type="InterPro" id="IPR033121">
    <property type="entry name" value="PEPTIDASE_A1"/>
</dbReference>
<sequence length="538" mass="56990">MTHPLSILAARAHETFTYPGGITHTHIPPIVMMPIFGRALLPLLCFFLTAQAQILTLPLLSDPSFKLLSGEISVRQQLNSWGITLGPLSVDLGLNLGSLFSRDEKRRSRLPSDHQEDAEKRLLGLNLGLLNLGLSFGGGSSATSKGAKSSTAPAGKALIDLNLGLDLSLFGWGDADNAARGERGDTEWYTYITVGSPPQSLPVLPDTGSSDLFVFGPSCTTCHLNNHTSFLPLSSSTYTNLSSSWSFLYADGSGASGHASNDIVSFGDAATSTSMGFAIADVVAGDDFAVSQRSGVLGLGLDAMSTMPLTDDEIRTNGATLFSRLVKSQGLTENVLSVRLEKGQQSRGVVTKEGSGQYTLGGVESGYVLGGRAGLTWANVISSSYWGVGLDDISVGTNSILRTDNTTPRRAIIDTGTTLIITSTPASAAIHAQIPGSYQDRSSSVWYIPCTVSFPDVKNVFFTISGRRFGVPIEDLAWKVSNQYRGMCISGVQGGMSSFTVLGDMFIKNHYVVLSYGSDGEGSIQVGLGDRTDIISIL</sequence>
<evidence type="ECO:0000256" key="5">
    <source>
        <dbReference type="RuleBase" id="RU000454"/>
    </source>
</evidence>
<dbReference type="InterPro" id="IPR001461">
    <property type="entry name" value="Aspartic_peptidase_A1"/>
</dbReference>
<dbReference type="Proteomes" id="UP000322225">
    <property type="component" value="Chromosome 13"/>
</dbReference>
<keyword evidence="5" id="KW-0378">Hydrolase</keyword>
<dbReference type="PANTHER" id="PTHR47966">
    <property type="entry name" value="BETA-SITE APP-CLEAVING ENZYME, ISOFORM A-RELATED"/>
    <property type="match status" value="1"/>
</dbReference>
<comment type="similarity">
    <text evidence="1 5">Belongs to the peptidase A1 family.</text>
</comment>
<dbReference type="GO" id="GO:0004190">
    <property type="term" value="F:aspartic-type endopeptidase activity"/>
    <property type="evidence" value="ECO:0007669"/>
    <property type="project" value="UniProtKB-KW"/>
</dbReference>
<dbReference type="PROSITE" id="PS00141">
    <property type="entry name" value="ASP_PROTEASE"/>
    <property type="match status" value="1"/>
</dbReference>
<feature type="domain" description="Peptidase A1" evidence="6">
    <location>
        <begin position="188"/>
        <end position="529"/>
    </location>
</feature>
<dbReference type="AlphaFoldDB" id="A0AAJ8MYR8"/>
<dbReference type="Gene3D" id="2.40.70.10">
    <property type="entry name" value="Acid Proteases"/>
    <property type="match status" value="2"/>
</dbReference>
<evidence type="ECO:0000256" key="3">
    <source>
        <dbReference type="PIRSR" id="PIRSR601461-1"/>
    </source>
</evidence>
<evidence type="ECO:0000259" key="6">
    <source>
        <dbReference type="PROSITE" id="PS51767"/>
    </source>
</evidence>
<keyword evidence="4" id="KW-1015">Disulfide bond</keyword>
<evidence type="ECO:0000313" key="7">
    <source>
        <dbReference type="EMBL" id="WWD22415.1"/>
    </source>
</evidence>
<protein>
    <recommendedName>
        <fullName evidence="6">Peptidase A1 domain-containing protein</fullName>
    </recommendedName>
</protein>
<dbReference type="KEGG" id="ksn:43586140"/>
<feature type="active site" evidence="3">
    <location>
        <position position="414"/>
    </location>
</feature>
<dbReference type="InterPro" id="IPR021109">
    <property type="entry name" value="Peptidase_aspartic_dom_sf"/>
</dbReference>
<dbReference type="RefSeq" id="XP_031863587.2">
    <property type="nucleotide sequence ID" value="XM_032002030.2"/>
</dbReference>
<reference evidence="7" key="1">
    <citation type="submission" date="2017-08" db="EMBL/GenBank/DDBJ databases">
        <authorList>
            <person name="Cuomo C."/>
            <person name="Billmyre B."/>
            <person name="Heitman J."/>
        </authorList>
    </citation>
    <scope>NUCLEOTIDE SEQUENCE</scope>
    <source>
        <strain evidence="7">CBS 12478</strain>
    </source>
</reference>
<dbReference type="PROSITE" id="PS51767">
    <property type="entry name" value="PEPTIDASE_A1"/>
    <property type="match status" value="1"/>
</dbReference>
<dbReference type="EMBL" id="CP144063">
    <property type="protein sequence ID" value="WWD22415.1"/>
    <property type="molecule type" value="Genomic_DNA"/>
</dbReference>
<proteinExistence type="inferred from homology"/>
<dbReference type="CDD" id="cd05471">
    <property type="entry name" value="pepsin_like"/>
    <property type="match status" value="1"/>
</dbReference>
<feature type="active site" evidence="3">
    <location>
        <position position="206"/>
    </location>
</feature>